<reference evidence="8 9" key="1">
    <citation type="submission" date="2022-12" db="EMBL/GenBank/DDBJ databases">
        <title>Polyphasic characterization of Geotalea uranireducens NIT-SL11 newly isolated from a complex of sewage sludge and microbially reduced graphene oxide.</title>
        <authorList>
            <person name="Xie L."/>
            <person name="Yoshida N."/>
            <person name="Meng L."/>
        </authorList>
    </citation>
    <scope>NUCLEOTIDE SEQUENCE [LARGE SCALE GENOMIC DNA]</scope>
    <source>
        <strain evidence="8 9">NIT-SL11</strain>
    </source>
</reference>
<evidence type="ECO:0000313" key="9">
    <source>
        <dbReference type="Proteomes" id="UP001317705"/>
    </source>
</evidence>
<organism evidence="8 9">
    <name type="scientific">Geotalea uraniireducens</name>
    <dbReference type="NCBI Taxonomy" id="351604"/>
    <lineage>
        <taxon>Bacteria</taxon>
        <taxon>Pseudomonadati</taxon>
        <taxon>Thermodesulfobacteriota</taxon>
        <taxon>Desulfuromonadia</taxon>
        <taxon>Geobacterales</taxon>
        <taxon>Geobacteraceae</taxon>
        <taxon>Geotalea</taxon>
    </lineage>
</organism>
<keyword evidence="6 7" id="KW-0472">Membrane</keyword>
<feature type="transmembrane region" description="Helical" evidence="7">
    <location>
        <begin position="83"/>
        <end position="101"/>
    </location>
</feature>
<evidence type="ECO:0000256" key="6">
    <source>
        <dbReference type="ARBA" id="ARBA00023136"/>
    </source>
</evidence>
<accession>A0ABN6VYU3</accession>
<dbReference type="PANTHER" id="PTHR33452:SF1">
    <property type="entry name" value="INNER MEMBRANE PROTEIN YPHA-RELATED"/>
    <property type="match status" value="1"/>
</dbReference>
<evidence type="ECO:0000256" key="4">
    <source>
        <dbReference type="ARBA" id="ARBA00022692"/>
    </source>
</evidence>
<keyword evidence="9" id="KW-1185">Reference proteome</keyword>
<keyword evidence="4 7" id="KW-0812">Transmembrane</keyword>
<comment type="similarity">
    <text evidence="2">Belongs to the DoxX family.</text>
</comment>
<feature type="transmembrane region" description="Helical" evidence="7">
    <location>
        <begin position="121"/>
        <end position="142"/>
    </location>
</feature>
<evidence type="ECO:0000256" key="7">
    <source>
        <dbReference type="SAM" id="Phobius"/>
    </source>
</evidence>
<dbReference type="Pfam" id="PF07681">
    <property type="entry name" value="DoxX"/>
    <property type="match status" value="1"/>
</dbReference>
<evidence type="ECO:0000256" key="2">
    <source>
        <dbReference type="ARBA" id="ARBA00006679"/>
    </source>
</evidence>
<gene>
    <name evidence="8" type="ORF">GURASL_36290</name>
</gene>
<evidence type="ECO:0000256" key="3">
    <source>
        <dbReference type="ARBA" id="ARBA00022475"/>
    </source>
</evidence>
<protein>
    <recommendedName>
        <fullName evidence="10">DoxX family protein</fullName>
    </recommendedName>
</protein>
<dbReference type="InterPro" id="IPR051907">
    <property type="entry name" value="DoxX-like_oxidoreductase"/>
</dbReference>
<keyword evidence="5 7" id="KW-1133">Transmembrane helix</keyword>
<dbReference type="RefSeq" id="WP_282000800.1">
    <property type="nucleotide sequence ID" value="NZ_AP027151.1"/>
</dbReference>
<evidence type="ECO:0000256" key="1">
    <source>
        <dbReference type="ARBA" id="ARBA00004651"/>
    </source>
</evidence>
<dbReference type="PANTHER" id="PTHR33452">
    <property type="entry name" value="OXIDOREDUCTASE CATD-RELATED"/>
    <property type="match status" value="1"/>
</dbReference>
<comment type="subcellular location">
    <subcellularLocation>
        <location evidence="1">Cell membrane</location>
        <topology evidence="1">Multi-pass membrane protein</topology>
    </subcellularLocation>
</comment>
<evidence type="ECO:0000256" key="5">
    <source>
        <dbReference type="ARBA" id="ARBA00022989"/>
    </source>
</evidence>
<dbReference type="InterPro" id="IPR032808">
    <property type="entry name" value="DoxX"/>
</dbReference>
<keyword evidence="3" id="KW-1003">Cell membrane</keyword>
<dbReference type="Proteomes" id="UP001317705">
    <property type="component" value="Chromosome"/>
</dbReference>
<evidence type="ECO:0000313" key="8">
    <source>
        <dbReference type="EMBL" id="BDV44706.1"/>
    </source>
</evidence>
<name>A0ABN6VYU3_9BACT</name>
<evidence type="ECO:0008006" key="10">
    <source>
        <dbReference type="Google" id="ProtNLM"/>
    </source>
</evidence>
<sequence length="149" mass="15731">MAKSSLGARADSLALLMLRLPLGLIFIAHGSQKLFGAFGGHGLTATFATFETKLGIPPIFTLLAIIAEFGGGVGVLCGIFTRLSAFGIAAVMAVAIYKVHWANGFFLNMACVPGHGNGFEYNLALLGMALSLLFSGGGSWTLDRYIFRR</sequence>
<feature type="transmembrane region" description="Helical" evidence="7">
    <location>
        <begin position="54"/>
        <end position="76"/>
    </location>
</feature>
<dbReference type="EMBL" id="AP027151">
    <property type="protein sequence ID" value="BDV44706.1"/>
    <property type="molecule type" value="Genomic_DNA"/>
</dbReference>
<proteinExistence type="inferred from homology"/>